<feature type="region of interest" description="Disordered" evidence="1">
    <location>
        <begin position="1"/>
        <end position="36"/>
    </location>
</feature>
<accession>A0ABX2Y199</accession>
<dbReference type="EMBL" id="MAQA01000040">
    <property type="protein sequence ID" value="OCI30284.1"/>
    <property type="molecule type" value="Genomic_DNA"/>
</dbReference>
<organism evidence="2 3">
    <name type="scientific">Oerskovia enterophila</name>
    <dbReference type="NCBI Taxonomy" id="43678"/>
    <lineage>
        <taxon>Bacteria</taxon>
        <taxon>Bacillati</taxon>
        <taxon>Actinomycetota</taxon>
        <taxon>Actinomycetes</taxon>
        <taxon>Micrococcales</taxon>
        <taxon>Cellulomonadaceae</taxon>
        <taxon>Oerskovia</taxon>
    </lineage>
</organism>
<dbReference type="Proteomes" id="UP000093412">
    <property type="component" value="Unassembled WGS sequence"/>
</dbReference>
<name>A0ABX2Y199_9CELL</name>
<proteinExistence type="predicted"/>
<protein>
    <submittedName>
        <fullName evidence="2">Uncharacterized protein</fullName>
    </submittedName>
</protein>
<evidence type="ECO:0000313" key="3">
    <source>
        <dbReference type="Proteomes" id="UP000093412"/>
    </source>
</evidence>
<gene>
    <name evidence="2" type="ORF">OERS_30220</name>
</gene>
<keyword evidence="3" id="KW-1185">Reference proteome</keyword>
<reference evidence="2 3" key="1">
    <citation type="submission" date="2016-06" db="EMBL/GenBank/DDBJ databases">
        <title>Genome sequence of Oerskovia enterophila DSM 43852.</title>
        <authorList>
            <person name="Poehlein A."/>
            <person name="Jag V."/>
            <person name="Bengelsdorf F.R."/>
            <person name="Daniel R."/>
            <person name="Duerre P."/>
        </authorList>
    </citation>
    <scope>NUCLEOTIDE SEQUENCE [LARGE SCALE GENOMIC DNA]</scope>
    <source>
        <strain evidence="2 3">DSM 43852</strain>
    </source>
</reference>
<evidence type="ECO:0000256" key="1">
    <source>
        <dbReference type="SAM" id="MobiDB-lite"/>
    </source>
</evidence>
<comment type="caution">
    <text evidence="2">The sequence shown here is derived from an EMBL/GenBank/DDBJ whole genome shotgun (WGS) entry which is preliminary data.</text>
</comment>
<feature type="compositionally biased region" description="Basic and acidic residues" evidence="1">
    <location>
        <begin position="1"/>
        <end position="13"/>
    </location>
</feature>
<dbReference type="RefSeq" id="WP_068626637.1">
    <property type="nucleotide sequence ID" value="NZ_MAQA01000040.1"/>
</dbReference>
<evidence type="ECO:0000313" key="2">
    <source>
        <dbReference type="EMBL" id="OCI30284.1"/>
    </source>
</evidence>
<sequence length="185" mass="20201">MDYTEADHPRTSDGKFATKPVDEAPGGLNSLGGSNVGRYATFELSPEDRAGRDIEDLVEAVELAAPGQEWKAQAREQVRALAPDVEEQAFGEHWGKVEQAYELARRFEDDPDLASQEEAVANSLVEIEDYFGVNAGDRPGEGDYGGYDYSAMNDDLAQAWREELRGAARALAVAQRETTRTTTGA</sequence>